<evidence type="ECO:0000313" key="11">
    <source>
        <dbReference type="Proteomes" id="UP000239187"/>
    </source>
</evidence>
<dbReference type="PANTHER" id="PTHR42718">
    <property type="entry name" value="MAJOR FACILITATOR SUPERFAMILY MULTIDRUG TRANSPORTER MFSC"/>
    <property type="match status" value="1"/>
</dbReference>
<dbReference type="CDD" id="cd17320">
    <property type="entry name" value="MFS_MdfA_MDR_like"/>
    <property type="match status" value="1"/>
</dbReference>
<feature type="transmembrane region" description="Helical" evidence="8">
    <location>
        <begin position="195"/>
        <end position="215"/>
    </location>
</feature>
<reference evidence="10 11" key="1">
    <citation type="submission" date="2017-11" db="EMBL/GenBank/DDBJ databases">
        <title>Draft genome of Arthrobacter agilis strain UMCV2, a plant growth-promoting rhizobacterium and biocontrol capacity of phytopathogenic fungi.</title>
        <authorList>
            <person name="Martinez-Camara R."/>
            <person name="Santoyo G."/>
            <person name="Moreno-Hagelsieb G."/>
            <person name="Valencia-Cantero E."/>
        </authorList>
    </citation>
    <scope>NUCLEOTIDE SEQUENCE [LARGE SCALE GENOMIC DNA]</scope>
    <source>
        <strain evidence="10 11">UMCV2</strain>
    </source>
</reference>
<dbReference type="SUPFAM" id="SSF103473">
    <property type="entry name" value="MFS general substrate transporter"/>
    <property type="match status" value="1"/>
</dbReference>
<dbReference type="InterPro" id="IPR004812">
    <property type="entry name" value="Efflux_drug-R_Bcr/CmlA"/>
</dbReference>
<evidence type="ECO:0000256" key="4">
    <source>
        <dbReference type="ARBA" id="ARBA00022475"/>
    </source>
</evidence>
<protein>
    <submittedName>
        <fullName evidence="10">Bcr/CflA family drug resistance efflux transporter</fullName>
    </submittedName>
</protein>
<dbReference type="GO" id="GO:0005886">
    <property type="term" value="C:plasma membrane"/>
    <property type="evidence" value="ECO:0007669"/>
    <property type="project" value="UniProtKB-SubCell"/>
</dbReference>
<feature type="transmembrane region" description="Helical" evidence="8">
    <location>
        <begin position="372"/>
        <end position="391"/>
    </location>
</feature>
<gene>
    <name evidence="10" type="ORF">CVO76_16785</name>
</gene>
<sequence length="435" mass="44928">MAGKALSTEQAILMGSTPHLLARSGKDVRRDAPHPRVLLLVAALAMLQVIWPLTMDLYLPAFPAIRREFGADESAVQLTLTAAFIGMGIGQLASGPVSDAVGRARPLAVMIVVYCIATAACALAPTMAWLIASRALQGMGSAACAVIALAIVRDLYTGRRLLVFLARLSIVSGVFVVASPALGAQLLQVVGWRGLFWTLLGYGVVLLCVAGRILLRNETHTRDRRLLRKGVRLRDDYRSLASDARFRSVAVAGGLLFAAMMSFMAGSAFLLQEVFGLSPSAYALLFGAQGALMVVGAQVGGLVARRASPVLAVRVGAVALVVAAAVLLLSVGFAPHLGLWGLMAPVMGFTASFGLVNPALQATALEHHGLRAGTAASLLGASNMAGAAVIAPLTGAFGLSSPVPTAVVMLACAVVAALLLVLGVRRTPTPSSVPS</sequence>
<feature type="transmembrane region" description="Helical" evidence="8">
    <location>
        <begin position="248"/>
        <end position="270"/>
    </location>
</feature>
<dbReference type="InterPro" id="IPR020846">
    <property type="entry name" value="MFS_dom"/>
</dbReference>
<evidence type="ECO:0000313" key="10">
    <source>
        <dbReference type="EMBL" id="AUZ89103.1"/>
    </source>
</evidence>
<dbReference type="PROSITE" id="PS50850">
    <property type="entry name" value="MFS"/>
    <property type="match status" value="1"/>
</dbReference>
<dbReference type="GO" id="GO:1990961">
    <property type="term" value="P:xenobiotic detoxification by transmembrane export across the plasma membrane"/>
    <property type="evidence" value="ECO:0007669"/>
    <property type="project" value="InterPro"/>
</dbReference>
<dbReference type="GO" id="GO:0042910">
    <property type="term" value="F:xenobiotic transmembrane transporter activity"/>
    <property type="evidence" value="ECO:0007669"/>
    <property type="project" value="InterPro"/>
</dbReference>
<feature type="transmembrane region" description="Helical" evidence="8">
    <location>
        <begin position="403"/>
        <end position="424"/>
    </location>
</feature>
<dbReference type="EMBL" id="CP024915">
    <property type="protein sequence ID" value="AUZ89103.1"/>
    <property type="molecule type" value="Genomic_DNA"/>
</dbReference>
<comment type="similarity">
    <text evidence="2">Belongs to the major facilitator superfamily. Bcr/CmlA family.</text>
</comment>
<proteinExistence type="inferred from homology"/>
<evidence type="ECO:0000256" key="7">
    <source>
        <dbReference type="ARBA" id="ARBA00023136"/>
    </source>
</evidence>
<keyword evidence="4" id="KW-1003">Cell membrane</keyword>
<comment type="subcellular location">
    <subcellularLocation>
        <location evidence="1">Cell membrane</location>
        <topology evidence="1">Multi-pass membrane protein</topology>
    </subcellularLocation>
</comment>
<feature type="transmembrane region" description="Helical" evidence="8">
    <location>
        <begin position="339"/>
        <end position="360"/>
    </location>
</feature>
<feature type="transmembrane region" description="Helical" evidence="8">
    <location>
        <begin position="37"/>
        <end position="55"/>
    </location>
</feature>
<feature type="transmembrane region" description="Helical" evidence="8">
    <location>
        <begin position="311"/>
        <end position="333"/>
    </location>
</feature>
<feature type="domain" description="Major facilitator superfamily (MFS) profile" evidence="9">
    <location>
        <begin position="40"/>
        <end position="428"/>
    </location>
</feature>
<dbReference type="Gene3D" id="1.20.1720.10">
    <property type="entry name" value="Multidrug resistance protein D"/>
    <property type="match status" value="1"/>
</dbReference>
<dbReference type="InterPro" id="IPR011701">
    <property type="entry name" value="MFS"/>
</dbReference>
<keyword evidence="5 8" id="KW-0812">Transmembrane</keyword>
<dbReference type="Proteomes" id="UP000239187">
    <property type="component" value="Chromosome"/>
</dbReference>
<keyword evidence="6 8" id="KW-1133">Transmembrane helix</keyword>
<feature type="transmembrane region" description="Helical" evidence="8">
    <location>
        <begin position="135"/>
        <end position="152"/>
    </location>
</feature>
<dbReference type="Pfam" id="PF07690">
    <property type="entry name" value="MFS_1"/>
    <property type="match status" value="1"/>
</dbReference>
<feature type="transmembrane region" description="Helical" evidence="8">
    <location>
        <begin position="282"/>
        <end position="304"/>
    </location>
</feature>
<evidence type="ECO:0000256" key="1">
    <source>
        <dbReference type="ARBA" id="ARBA00004651"/>
    </source>
</evidence>
<keyword evidence="3" id="KW-0813">Transport</keyword>
<evidence type="ECO:0000259" key="9">
    <source>
        <dbReference type="PROSITE" id="PS50850"/>
    </source>
</evidence>
<name>A0A2L0UIP3_9MICC</name>
<dbReference type="InterPro" id="IPR036259">
    <property type="entry name" value="MFS_trans_sf"/>
</dbReference>
<feature type="transmembrane region" description="Helical" evidence="8">
    <location>
        <begin position="75"/>
        <end position="95"/>
    </location>
</feature>
<organism evidence="10 11">
    <name type="scientific">Arthrobacter agilis</name>
    <dbReference type="NCBI Taxonomy" id="37921"/>
    <lineage>
        <taxon>Bacteria</taxon>
        <taxon>Bacillati</taxon>
        <taxon>Actinomycetota</taxon>
        <taxon>Actinomycetes</taxon>
        <taxon>Micrococcales</taxon>
        <taxon>Micrococcaceae</taxon>
        <taxon>Arthrobacter</taxon>
    </lineage>
</organism>
<feature type="transmembrane region" description="Helical" evidence="8">
    <location>
        <begin position="164"/>
        <end position="183"/>
    </location>
</feature>
<accession>A0A2L0UIP3</accession>
<dbReference type="AlphaFoldDB" id="A0A2L0UIP3"/>
<dbReference type="NCBIfam" id="TIGR00710">
    <property type="entry name" value="efflux_Bcr_CflA"/>
    <property type="match status" value="1"/>
</dbReference>
<evidence type="ECO:0000256" key="8">
    <source>
        <dbReference type="SAM" id="Phobius"/>
    </source>
</evidence>
<keyword evidence="7 8" id="KW-0472">Membrane</keyword>
<feature type="transmembrane region" description="Helical" evidence="8">
    <location>
        <begin position="107"/>
        <end position="129"/>
    </location>
</feature>
<dbReference type="PANTHER" id="PTHR42718:SF9">
    <property type="entry name" value="MAJOR FACILITATOR SUPERFAMILY MULTIDRUG TRANSPORTER MFSC"/>
    <property type="match status" value="1"/>
</dbReference>
<evidence type="ECO:0000256" key="2">
    <source>
        <dbReference type="ARBA" id="ARBA00006236"/>
    </source>
</evidence>
<evidence type="ECO:0000256" key="6">
    <source>
        <dbReference type="ARBA" id="ARBA00022989"/>
    </source>
</evidence>
<evidence type="ECO:0000256" key="3">
    <source>
        <dbReference type="ARBA" id="ARBA00022448"/>
    </source>
</evidence>
<evidence type="ECO:0000256" key="5">
    <source>
        <dbReference type="ARBA" id="ARBA00022692"/>
    </source>
</evidence>